<evidence type="ECO:0000313" key="3">
    <source>
        <dbReference type="Proteomes" id="UP000886998"/>
    </source>
</evidence>
<dbReference type="Proteomes" id="UP000886998">
    <property type="component" value="Unassembled WGS sequence"/>
</dbReference>
<comment type="caution">
    <text evidence="2">The sequence shown here is derived from an EMBL/GenBank/DDBJ whole genome shotgun (WGS) entry which is preliminary data.</text>
</comment>
<dbReference type="EMBL" id="BMAV01004230">
    <property type="protein sequence ID" value="GFY44432.1"/>
    <property type="molecule type" value="Genomic_DNA"/>
</dbReference>
<evidence type="ECO:0000256" key="1">
    <source>
        <dbReference type="SAM" id="MobiDB-lite"/>
    </source>
</evidence>
<accession>A0A8X7BVS0</accession>
<keyword evidence="3" id="KW-1185">Reference proteome</keyword>
<feature type="region of interest" description="Disordered" evidence="1">
    <location>
        <begin position="20"/>
        <end position="89"/>
    </location>
</feature>
<gene>
    <name evidence="2" type="ORF">TNIN_415891</name>
</gene>
<reference evidence="2" key="1">
    <citation type="submission" date="2020-08" db="EMBL/GenBank/DDBJ databases">
        <title>Multicomponent nature underlies the extraordinary mechanical properties of spider dragline silk.</title>
        <authorList>
            <person name="Kono N."/>
            <person name="Nakamura H."/>
            <person name="Mori M."/>
            <person name="Yoshida Y."/>
            <person name="Ohtoshi R."/>
            <person name="Malay A.D."/>
            <person name="Moran D.A.P."/>
            <person name="Tomita M."/>
            <person name="Numata K."/>
            <person name="Arakawa K."/>
        </authorList>
    </citation>
    <scope>NUCLEOTIDE SEQUENCE</scope>
</reference>
<sequence>MSCTFLHTHTVEYALRAPGISSAAKENRAPSLCPGGRLRAQTSSDKPLRGGGEPSSFSTGIRNKITTKGTGEKKKNSLFTPLDSTGKGR</sequence>
<protein>
    <submittedName>
        <fullName evidence="2">Uncharacterized protein</fullName>
    </submittedName>
</protein>
<organism evidence="2 3">
    <name type="scientific">Trichonephila inaurata madagascariensis</name>
    <dbReference type="NCBI Taxonomy" id="2747483"/>
    <lineage>
        <taxon>Eukaryota</taxon>
        <taxon>Metazoa</taxon>
        <taxon>Ecdysozoa</taxon>
        <taxon>Arthropoda</taxon>
        <taxon>Chelicerata</taxon>
        <taxon>Arachnida</taxon>
        <taxon>Araneae</taxon>
        <taxon>Araneomorphae</taxon>
        <taxon>Entelegynae</taxon>
        <taxon>Araneoidea</taxon>
        <taxon>Nephilidae</taxon>
        <taxon>Trichonephila</taxon>
        <taxon>Trichonephila inaurata</taxon>
    </lineage>
</organism>
<dbReference type="AlphaFoldDB" id="A0A8X7BVS0"/>
<proteinExistence type="predicted"/>
<name>A0A8X7BVS0_9ARAC</name>
<evidence type="ECO:0000313" key="2">
    <source>
        <dbReference type="EMBL" id="GFY44432.1"/>
    </source>
</evidence>